<feature type="transmembrane region" description="Helical" evidence="8">
    <location>
        <begin position="192"/>
        <end position="211"/>
    </location>
</feature>
<feature type="transmembrane region" description="Helical" evidence="8">
    <location>
        <begin position="473"/>
        <end position="492"/>
    </location>
</feature>
<dbReference type="InterPro" id="IPR001248">
    <property type="entry name" value="Pur-cyt_permease"/>
</dbReference>
<evidence type="ECO:0000313" key="9">
    <source>
        <dbReference type="EMBL" id="EGO03430.1"/>
    </source>
</evidence>
<evidence type="ECO:0000256" key="2">
    <source>
        <dbReference type="ARBA" id="ARBA00008974"/>
    </source>
</evidence>
<comment type="similarity">
    <text evidence="2 7">Belongs to the purine-cytosine permease (2.A.39) family.</text>
</comment>
<feature type="transmembrane region" description="Helical" evidence="8">
    <location>
        <begin position="271"/>
        <end position="298"/>
    </location>
</feature>
<evidence type="ECO:0000256" key="8">
    <source>
        <dbReference type="SAM" id="Phobius"/>
    </source>
</evidence>
<keyword evidence="4 8" id="KW-0812">Transmembrane</keyword>
<dbReference type="Proteomes" id="UP000008063">
    <property type="component" value="Unassembled WGS sequence"/>
</dbReference>
<dbReference type="eggNOG" id="ENOG502R0IZ">
    <property type="taxonomic scope" value="Eukaryota"/>
</dbReference>
<dbReference type="HOGENOM" id="CLU_026016_2_0_1"/>
<dbReference type="InParanoid" id="F8PJ66"/>
<dbReference type="PANTHER" id="PTHR31806:SF5">
    <property type="entry name" value="PURINE-CYTOSINE PERMEASE FCY21"/>
    <property type="match status" value="1"/>
</dbReference>
<organism evidence="10">
    <name type="scientific">Serpula lacrymans var. lacrymans (strain S7.3)</name>
    <name type="common">Dry rot fungus</name>
    <dbReference type="NCBI Taxonomy" id="936435"/>
    <lineage>
        <taxon>Eukaryota</taxon>
        <taxon>Fungi</taxon>
        <taxon>Dikarya</taxon>
        <taxon>Basidiomycota</taxon>
        <taxon>Agaricomycotina</taxon>
        <taxon>Agaricomycetes</taxon>
        <taxon>Agaricomycetidae</taxon>
        <taxon>Boletales</taxon>
        <taxon>Coniophorineae</taxon>
        <taxon>Serpulaceae</taxon>
        <taxon>Serpula</taxon>
    </lineage>
</organism>
<feature type="transmembrane region" description="Helical" evidence="8">
    <location>
        <begin position="362"/>
        <end position="381"/>
    </location>
</feature>
<accession>F8PJ66</accession>
<dbReference type="AlphaFoldDB" id="F8PJ66"/>
<dbReference type="GO" id="GO:0005886">
    <property type="term" value="C:plasma membrane"/>
    <property type="evidence" value="ECO:0007669"/>
    <property type="project" value="TreeGrafter"/>
</dbReference>
<evidence type="ECO:0000256" key="5">
    <source>
        <dbReference type="ARBA" id="ARBA00022989"/>
    </source>
</evidence>
<feature type="transmembrane region" description="Helical" evidence="8">
    <location>
        <begin position="168"/>
        <end position="186"/>
    </location>
</feature>
<dbReference type="InterPro" id="IPR026030">
    <property type="entry name" value="Pur-cyt_permease_Fcy2/21/22"/>
</dbReference>
<name>F8PJ66_SERL3</name>
<feature type="transmembrane region" description="Helical" evidence="8">
    <location>
        <begin position="393"/>
        <end position="415"/>
    </location>
</feature>
<evidence type="ECO:0000256" key="1">
    <source>
        <dbReference type="ARBA" id="ARBA00004141"/>
    </source>
</evidence>
<dbReference type="PIRSF" id="PIRSF002744">
    <property type="entry name" value="Pur-cyt_permease"/>
    <property type="match status" value="1"/>
</dbReference>
<keyword evidence="5 8" id="KW-1133">Transmembrane helix</keyword>
<keyword evidence="6 7" id="KW-0472">Membrane</keyword>
<feature type="transmembrane region" description="Helical" evidence="8">
    <location>
        <begin position="339"/>
        <end position="357"/>
    </location>
</feature>
<feature type="transmembrane region" description="Helical" evidence="8">
    <location>
        <begin position="435"/>
        <end position="453"/>
    </location>
</feature>
<feature type="transmembrane region" description="Helical" evidence="8">
    <location>
        <begin position="232"/>
        <end position="251"/>
    </location>
</feature>
<evidence type="ECO:0000256" key="4">
    <source>
        <dbReference type="ARBA" id="ARBA00022692"/>
    </source>
</evidence>
<evidence type="ECO:0000256" key="3">
    <source>
        <dbReference type="ARBA" id="ARBA00022448"/>
    </source>
</evidence>
<proteinExistence type="inferred from homology"/>
<gene>
    <name evidence="9" type="ORF">SERLA73DRAFT_46596</name>
</gene>
<dbReference type="GO" id="GO:0022857">
    <property type="term" value="F:transmembrane transporter activity"/>
    <property type="evidence" value="ECO:0007669"/>
    <property type="project" value="InterPro"/>
</dbReference>
<dbReference type="Pfam" id="PF02133">
    <property type="entry name" value="Transp_cyt_pur"/>
    <property type="match status" value="1"/>
</dbReference>
<keyword evidence="10" id="KW-1185">Reference proteome</keyword>
<keyword evidence="3 7" id="KW-0813">Transport</keyword>
<feature type="transmembrane region" description="Helical" evidence="8">
    <location>
        <begin position="132"/>
        <end position="156"/>
    </location>
</feature>
<evidence type="ECO:0000256" key="7">
    <source>
        <dbReference type="PIRNR" id="PIRNR002744"/>
    </source>
</evidence>
<comment type="subcellular location">
    <subcellularLocation>
        <location evidence="1">Membrane</location>
        <topology evidence="1">Multi-pass membrane protein</topology>
    </subcellularLocation>
</comment>
<dbReference type="EMBL" id="GL945475">
    <property type="protein sequence ID" value="EGO03430.1"/>
    <property type="molecule type" value="Genomic_DNA"/>
</dbReference>
<reference evidence="10" key="1">
    <citation type="journal article" date="2011" name="Science">
        <title>The plant cell wall-decomposing machinery underlies the functional diversity of forest fungi.</title>
        <authorList>
            <person name="Eastwood D.C."/>
            <person name="Floudas D."/>
            <person name="Binder M."/>
            <person name="Majcherczyk A."/>
            <person name="Schneider P."/>
            <person name="Aerts A."/>
            <person name="Asiegbu F.O."/>
            <person name="Baker S.E."/>
            <person name="Barry K."/>
            <person name="Bendiksby M."/>
            <person name="Blumentritt M."/>
            <person name="Coutinho P.M."/>
            <person name="Cullen D."/>
            <person name="de Vries R.P."/>
            <person name="Gathman A."/>
            <person name="Goodell B."/>
            <person name="Henrissat B."/>
            <person name="Ihrmark K."/>
            <person name="Kauserud H."/>
            <person name="Kohler A."/>
            <person name="LaButti K."/>
            <person name="Lapidus A."/>
            <person name="Lavin J.L."/>
            <person name="Lee Y.-H."/>
            <person name="Lindquist E."/>
            <person name="Lilly W."/>
            <person name="Lucas S."/>
            <person name="Morin E."/>
            <person name="Murat C."/>
            <person name="Oguiza J.A."/>
            <person name="Park J."/>
            <person name="Pisabarro A.G."/>
            <person name="Riley R."/>
            <person name="Rosling A."/>
            <person name="Salamov A."/>
            <person name="Schmidt O."/>
            <person name="Schmutz J."/>
            <person name="Skrede I."/>
            <person name="Stenlid J."/>
            <person name="Wiebenga A."/>
            <person name="Xie X."/>
            <person name="Kuees U."/>
            <person name="Hibbett D.S."/>
            <person name="Hoffmeister D."/>
            <person name="Hoegberg N."/>
            <person name="Martin F."/>
            <person name="Grigoriev I.V."/>
            <person name="Watkinson S.C."/>
        </authorList>
    </citation>
    <scope>NUCLEOTIDE SEQUENCE [LARGE SCALE GENOMIC DNA]</scope>
    <source>
        <strain evidence="10">strain S7.3</strain>
    </source>
</reference>
<dbReference type="Gene3D" id="1.10.4160.10">
    <property type="entry name" value="Hydantoin permease"/>
    <property type="match status" value="1"/>
</dbReference>
<dbReference type="OrthoDB" id="2116389at2759"/>
<dbReference type="OMA" id="VISWCTM"/>
<evidence type="ECO:0000256" key="6">
    <source>
        <dbReference type="ARBA" id="ARBA00023136"/>
    </source>
</evidence>
<feature type="transmembrane region" description="Helical" evidence="8">
    <location>
        <begin position="49"/>
        <end position="66"/>
    </location>
</feature>
<dbReference type="STRING" id="936435.F8PJ66"/>
<protein>
    <recommendedName>
        <fullName evidence="11">Purine-cytosine permease</fullName>
    </recommendedName>
</protein>
<evidence type="ECO:0000313" key="10">
    <source>
        <dbReference type="Proteomes" id="UP000008063"/>
    </source>
</evidence>
<sequence length="501" mass="54799">MNASKEFLEVPAQKPSGFFQLVILKLATWGVEMQGIAPVPLEERTDRRWYQMFFVWFSANMNILAFSTGSSGPAFFSLGLVDSVIILIVVDCICCIVPAYMAVFGPKLGTRSMVLSRFSWGHVLIKSHICDYYGAILPSVLNVFSMIGFLILNCIIGGQTLASVSSRLDDTLGIVIISIISLAVLVELNVTLFESIAWIPSVIAFILMLGLNGKTLIQVQSYQAPRPSPATVISFASTIASSILSWCTMTADYGVFHSPDASAFRLFMYSYLGFLVPSLTGHIIGAAFAAGAAFVPAWQEAFGNGNNVGGLIYATLSPAGGFGAFMTVVVSLFSSTACAITMYTFATSFMTVSPLFARLPQWVYVFISEAILIPVAIVGANKFYTTFSFHDHMYSGIIGYWTIIYFAIVCTEHVIFRRSSFSTYNVSEWDIPSRLPTGIAAVVSFLCGIGIVIPCMKQAWYEGPIARAGTGDIGLYTSFVLTIVVYAVLRYMEIRWIDGRW</sequence>
<dbReference type="PANTHER" id="PTHR31806">
    <property type="entry name" value="PURINE-CYTOSINE PERMEASE FCY2-RELATED"/>
    <property type="match status" value="1"/>
</dbReference>
<feature type="transmembrane region" description="Helical" evidence="8">
    <location>
        <begin position="310"/>
        <end position="333"/>
    </location>
</feature>
<feature type="transmembrane region" description="Helical" evidence="8">
    <location>
        <begin position="78"/>
        <end position="103"/>
    </location>
</feature>
<evidence type="ECO:0008006" key="11">
    <source>
        <dbReference type="Google" id="ProtNLM"/>
    </source>
</evidence>